<organism evidence="4 5">
    <name type="scientific">Candidatus Lachnoclostridium stercoravium</name>
    <dbReference type="NCBI Taxonomy" id="2838633"/>
    <lineage>
        <taxon>Bacteria</taxon>
        <taxon>Bacillati</taxon>
        <taxon>Bacillota</taxon>
        <taxon>Clostridia</taxon>
        <taxon>Lachnospirales</taxon>
        <taxon>Lachnospiraceae</taxon>
    </lineage>
</organism>
<name>A0A9D2HLW8_9FIRM</name>
<feature type="domain" description="Carbohydrate kinase PfkB" evidence="3">
    <location>
        <begin position="12"/>
        <end position="296"/>
    </location>
</feature>
<dbReference type="Proteomes" id="UP000823900">
    <property type="component" value="Unassembled WGS sequence"/>
</dbReference>
<keyword evidence="1" id="KW-0808">Transferase</keyword>
<dbReference type="InterPro" id="IPR029056">
    <property type="entry name" value="Ribokinase-like"/>
</dbReference>
<dbReference type="PANTHER" id="PTHR10584:SF166">
    <property type="entry name" value="RIBOKINASE"/>
    <property type="match status" value="1"/>
</dbReference>
<reference evidence="4" key="2">
    <citation type="submission" date="2021-04" db="EMBL/GenBank/DDBJ databases">
        <authorList>
            <person name="Gilroy R."/>
        </authorList>
    </citation>
    <scope>NUCLEOTIDE SEQUENCE</scope>
    <source>
        <strain evidence="4">CHK178-16964</strain>
    </source>
</reference>
<accession>A0A9D2HLW8</accession>
<dbReference type="GO" id="GO:0016301">
    <property type="term" value="F:kinase activity"/>
    <property type="evidence" value="ECO:0007669"/>
    <property type="project" value="UniProtKB-KW"/>
</dbReference>
<comment type="caution">
    <text evidence="4">The sequence shown here is derived from an EMBL/GenBank/DDBJ whole genome shotgun (WGS) entry which is preliminary data.</text>
</comment>
<keyword evidence="2 4" id="KW-0418">Kinase</keyword>
<evidence type="ECO:0000313" key="4">
    <source>
        <dbReference type="EMBL" id="HJA72583.1"/>
    </source>
</evidence>
<dbReference type="EMBL" id="DWZA01000109">
    <property type="protein sequence ID" value="HJA72583.1"/>
    <property type="molecule type" value="Genomic_DNA"/>
</dbReference>
<evidence type="ECO:0000256" key="1">
    <source>
        <dbReference type="ARBA" id="ARBA00022679"/>
    </source>
</evidence>
<evidence type="ECO:0000256" key="2">
    <source>
        <dbReference type="ARBA" id="ARBA00022777"/>
    </source>
</evidence>
<dbReference type="SUPFAM" id="SSF53613">
    <property type="entry name" value="Ribokinase-like"/>
    <property type="match status" value="1"/>
</dbReference>
<dbReference type="PANTHER" id="PTHR10584">
    <property type="entry name" value="SUGAR KINASE"/>
    <property type="match status" value="1"/>
</dbReference>
<evidence type="ECO:0000259" key="3">
    <source>
        <dbReference type="Pfam" id="PF00294"/>
    </source>
</evidence>
<sequence length="315" mass="34773">MTDKSNKRISIIGIGESDMDLFLKVDRMPGRGEKVRAKEIGKLPGGIIGNFCSQAVKMGVSCGIVTAVGKDDYGRFLKEDYKNRGIDITGLYEDEKENTFYCVVFLDGSGEKYLSAVVSPLTSPDIRRIDYDYVRQAEYVHICSMDHALAERTAQELAGSGTKLSLDYEVHAEKPGIDNWEHIFSRVSVLFTNEEGIYSLFPTENMETAARYLLSLGIETVVVTCAQKGGCVYQRGDSFHYEAFHPDEIRDTTGAGDSFNGTFLACMAKGMTARWAAEYGAAAASFVIQKEGARTGQTDIKEIEAFLKGKFQEQG</sequence>
<evidence type="ECO:0000313" key="5">
    <source>
        <dbReference type="Proteomes" id="UP000823900"/>
    </source>
</evidence>
<reference evidence="4" key="1">
    <citation type="journal article" date="2021" name="PeerJ">
        <title>Extensive microbial diversity within the chicken gut microbiome revealed by metagenomics and culture.</title>
        <authorList>
            <person name="Gilroy R."/>
            <person name="Ravi A."/>
            <person name="Getino M."/>
            <person name="Pursley I."/>
            <person name="Horton D.L."/>
            <person name="Alikhan N.F."/>
            <person name="Baker D."/>
            <person name="Gharbi K."/>
            <person name="Hall N."/>
            <person name="Watson M."/>
            <person name="Adriaenssens E.M."/>
            <person name="Foster-Nyarko E."/>
            <person name="Jarju S."/>
            <person name="Secka A."/>
            <person name="Antonio M."/>
            <person name="Oren A."/>
            <person name="Chaudhuri R.R."/>
            <person name="La Ragione R."/>
            <person name="Hildebrand F."/>
            <person name="Pallen M.J."/>
        </authorList>
    </citation>
    <scope>NUCLEOTIDE SEQUENCE</scope>
    <source>
        <strain evidence="4">CHK178-16964</strain>
    </source>
</reference>
<proteinExistence type="predicted"/>
<gene>
    <name evidence="4" type="ORF">IAA07_13585</name>
</gene>
<dbReference type="AlphaFoldDB" id="A0A9D2HLW8"/>
<dbReference type="Pfam" id="PF00294">
    <property type="entry name" value="PfkB"/>
    <property type="match status" value="1"/>
</dbReference>
<protein>
    <submittedName>
        <fullName evidence="4">Carbohydrate kinase family protein</fullName>
    </submittedName>
</protein>
<dbReference type="InterPro" id="IPR011611">
    <property type="entry name" value="PfkB_dom"/>
</dbReference>
<dbReference type="Gene3D" id="3.40.1190.20">
    <property type="match status" value="1"/>
</dbReference>